<dbReference type="AlphaFoldDB" id="A0AA36L4T6"/>
<dbReference type="EMBL" id="HG941718">
    <property type="protein sequence ID" value="CDN85238.1"/>
    <property type="molecule type" value="Genomic_DNA"/>
</dbReference>
<dbReference type="KEGG" id="ecos:EC958_0023"/>
<reference evidence="1 2" key="1">
    <citation type="journal article" date="2014" name="PLoS ONE">
        <title>The complete genome sequence of Escherichia coli EC958: a high quality reference sequence for the globally disseminated multidrug resistant E. coli O25b:H4-ST131 clone.</title>
        <authorList>
            <person name="Forde B.M."/>
            <person name="Ben Zakour N.L."/>
            <person name="Stanton-Cook M."/>
            <person name="Phan M.D."/>
            <person name="Totsika M."/>
            <person name="Peters K.M."/>
            <person name="Chan K.G."/>
            <person name="Schembri M.A."/>
            <person name="Upton M."/>
            <person name="Beatson S.A."/>
        </authorList>
    </citation>
    <scope>NUCLEOTIDE SEQUENCE [LARGE SCALE GENOMIC DNA]</scope>
    <source>
        <strain evidence="1 2">EC958</strain>
    </source>
</reference>
<accession>A0AA36L4T6</accession>
<dbReference type="Proteomes" id="UP000032727">
    <property type="component" value="Chromosome I"/>
</dbReference>
<gene>
    <name evidence="1" type="ORF">EC958_0023</name>
</gene>
<name>A0AA36L4T6_ECOLX</name>
<organism evidence="1 2">
    <name type="scientific">Escherichia coli O25b:H4-ST131</name>
    <dbReference type="NCBI Taxonomy" id="941322"/>
    <lineage>
        <taxon>Bacteria</taxon>
        <taxon>Pseudomonadati</taxon>
        <taxon>Pseudomonadota</taxon>
        <taxon>Gammaproteobacteria</taxon>
        <taxon>Enterobacterales</taxon>
        <taxon>Enterobacteriaceae</taxon>
        <taxon>Escherichia</taxon>
    </lineage>
</organism>
<evidence type="ECO:0000313" key="1">
    <source>
        <dbReference type="EMBL" id="CDN85238.1"/>
    </source>
</evidence>
<proteinExistence type="predicted"/>
<protein>
    <submittedName>
        <fullName evidence="1">Uncharacterized protein</fullName>
    </submittedName>
</protein>
<evidence type="ECO:0000313" key="2">
    <source>
        <dbReference type="Proteomes" id="UP000032727"/>
    </source>
</evidence>
<sequence length="41" mass="4605">MVSALHSGKYALFSMLNCNEVIKCDLVHTLNNESRTTTFSE</sequence>